<proteinExistence type="predicted"/>
<feature type="transmembrane region" description="Helical" evidence="1">
    <location>
        <begin position="117"/>
        <end position="137"/>
    </location>
</feature>
<sequence>MPTSDARTRRLVWWGTMLGGLAVLLVLAAVTAAGGERDTAAGMLTGGLLVLGLAVLARVRSVRRGLQAATASRVVGGEPDERDRLVHQRAAAAVGMSAFVAAPVAMVANLFGADAEVLLGALPWVFIVVGVVSFVVIDRRS</sequence>
<accession>A0A512DH15</accession>
<evidence type="ECO:0000313" key="2">
    <source>
        <dbReference type="EMBL" id="GEO35726.1"/>
    </source>
</evidence>
<organism evidence="2 3">
    <name type="scientific">Cellulomonas aerilata</name>
    <dbReference type="NCBI Taxonomy" id="515326"/>
    <lineage>
        <taxon>Bacteria</taxon>
        <taxon>Bacillati</taxon>
        <taxon>Actinomycetota</taxon>
        <taxon>Actinomycetes</taxon>
        <taxon>Micrococcales</taxon>
        <taxon>Cellulomonadaceae</taxon>
        <taxon>Cellulomonas</taxon>
    </lineage>
</organism>
<dbReference type="RefSeq" id="WP_146906773.1">
    <property type="nucleotide sequence ID" value="NZ_BAAARM010000007.1"/>
</dbReference>
<feature type="transmembrane region" description="Helical" evidence="1">
    <location>
        <begin position="39"/>
        <end position="57"/>
    </location>
</feature>
<gene>
    <name evidence="2" type="ORF">CAE01nite_34510</name>
</gene>
<keyword evidence="3" id="KW-1185">Reference proteome</keyword>
<protein>
    <submittedName>
        <fullName evidence="2">Uncharacterized protein</fullName>
    </submittedName>
</protein>
<dbReference type="EMBL" id="BJYY01000022">
    <property type="protein sequence ID" value="GEO35726.1"/>
    <property type="molecule type" value="Genomic_DNA"/>
</dbReference>
<dbReference type="Proteomes" id="UP000321181">
    <property type="component" value="Unassembled WGS sequence"/>
</dbReference>
<name>A0A512DH15_9CELL</name>
<feature type="transmembrane region" description="Helical" evidence="1">
    <location>
        <begin position="90"/>
        <end position="111"/>
    </location>
</feature>
<comment type="caution">
    <text evidence="2">The sequence shown here is derived from an EMBL/GenBank/DDBJ whole genome shotgun (WGS) entry which is preliminary data.</text>
</comment>
<keyword evidence="1" id="KW-0812">Transmembrane</keyword>
<evidence type="ECO:0000313" key="3">
    <source>
        <dbReference type="Proteomes" id="UP000321181"/>
    </source>
</evidence>
<keyword evidence="1" id="KW-1133">Transmembrane helix</keyword>
<keyword evidence="1" id="KW-0472">Membrane</keyword>
<evidence type="ECO:0000256" key="1">
    <source>
        <dbReference type="SAM" id="Phobius"/>
    </source>
</evidence>
<feature type="transmembrane region" description="Helical" evidence="1">
    <location>
        <begin position="12"/>
        <end position="33"/>
    </location>
</feature>
<dbReference type="AlphaFoldDB" id="A0A512DH15"/>
<reference evidence="2 3" key="1">
    <citation type="submission" date="2019-07" db="EMBL/GenBank/DDBJ databases">
        <title>Whole genome shotgun sequence of Cellulomonas aerilata NBRC 106308.</title>
        <authorList>
            <person name="Hosoyama A."/>
            <person name="Uohara A."/>
            <person name="Ohji S."/>
            <person name="Ichikawa N."/>
        </authorList>
    </citation>
    <scope>NUCLEOTIDE SEQUENCE [LARGE SCALE GENOMIC DNA]</scope>
    <source>
        <strain evidence="2 3">NBRC 106308</strain>
    </source>
</reference>